<evidence type="ECO:0000313" key="2">
    <source>
        <dbReference type="Proteomes" id="UP000068210"/>
    </source>
</evidence>
<keyword evidence="2" id="KW-1185">Reference proteome</keyword>
<reference evidence="1 2" key="1">
    <citation type="journal article" date="2015" name="PLoS ONE">
        <title>Azotobacter Genomes: The Genome of Azotobacter chroococcum NCIMB 8003 (ATCC 4412).</title>
        <authorList>
            <person name="Robson R.L."/>
            <person name="Jones R."/>
            <person name="Robson R.M."/>
            <person name="Schwartz A."/>
            <person name="Richardson T.H."/>
        </authorList>
    </citation>
    <scope>NUCLEOTIDE SEQUENCE [LARGE SCALE GENOMIC DNA]</scope>
    <source>
        <strain evidence="1 2">NCIMB 8003</strain>
    </source>
</reference>
<dbReference type="Proteomes" id="UP000068210">
    <property type="component" value="Chromosome"/>
</dbReference>
<dbReference type="RefSeq" id="WP_039805688.1">
    <property type="nucleotide sequence ID" value="NZ_CP010415.1"/>
</dbReference>
<evidence type="ECO:0000313" key="1">
    <source>
        <dbReference type="EMBL" id="AJE22467.1"/>
    </source>
</evidence>
<name>A0A0C4WV27_9GAMM</name>
<dbReference type="STRING" id="1328314.Achr_30540"/>
<evidence type="ECO:0008006" key="3">
    <source>
        <dbReference type="Google" id="ProtNLM"/>
    </source>
</evidence>
<dbReference type="HOGENOM" id="CLU_120464_0_0_6"/>
<protein>
    <recommendedName>
        <fullName evidence="3">FAD/FMN-containing dehydrogenase</fullName>
    </recommendedName>
</protein>
<proteinExistence type="predicted"/>
<dbReference type="EMBL" id="CP010415">
    <property type="protein sequence ID" value="AJE22467.1"/>
    <property type="molecule type" value="Genomic_DNA"/>
</dbReference>
<accession>A0A0C4WV27</accession>
<dbReference type="AlphaFoldDB" id="A0A0C4WV27"/>
<organism evidence="1 2">
    <name type="scientific">Azotobacter chroococcum NCIMB 8003</name>
    <dbReference type="NCBI Taxonomy" id="1328314"/>
    <lineage>
        <taxon>Bacteria</taxon>
        <taxon>Pseudomonadati</taxon>
        <taxon>Pseudomonadota</taxon>
        <taxon>Gammaproteobacteria</taxon>
        <taxon>Pseudomonadales</taxon>
        <taxon>Pseudomonadaceae</taxon>
        <taxon>Azotobacter</taxon>
    </lineage>
</organism>
<dbReference type="KEGG" id="acx:Achr_30540"/>
<sequence length="155" mass="17321">MRFFAGIVLCLAPFWVQALEVGERLAPWTLLDQHDQACSLSEETRILLVARSMDGARLVETALKARPQGYLEARRAVFVADISRMPSLIARLFAVPAMRDYPCRVLLDRDARVASRYPGDPVKVLWLDLEQGQLRARREFGDAGALAAALEQVTP</sequence>
<gene>
    <name evidence="1" type="ORF">Achr_30540</name>
</gene>